<dbReference type="SUPFAM" id="SSF52540">
    <property type="entry name" value="P-loop containing nucleoside triphosphate hydrolases"/>
    <property type="match status" value="1"/>
</dbReference>
<protein>
    <recommendedName>
        <fullName evidence="2">Tyrosine-protein kinase YwqD</fullName>
    </recommendedName>
</protein>
<dbReference type="PANTHER" id="PTHR32309:SF31">
    <property type="entry name" value="CAPSULAR EXOPOLYSACCHARIDE FAMILY"/>
    <property type="match status" value="1"/>
</dbReference>
<dbReference type="AlphaFoldDB" id="A0A645H4W2"/>
<reference evidence="1" key="1">
    <citation type="submission" date="2019-08" db="EMBL/GenBank/DDBJ databases">
        <authorList>
            <person name="Kucharzyk K."/>
            <person name="Murdoch R.W."/>
            <person name="Higgins S."/>
            <person name="Loffler F."/>
        </authorList>
    </citation>
    <scope>NUCLEOTIDE SEQUENCE</scope>
</reference>
<organism evidence="1">
    <name type="scientific">bioreactor metagenome</name>
    <dbReference type="NCBI Taxonomy" id="1076179"/>
    <lineage>
        <taxon>unclassified sequences</taxon>
        <taxon>metagenomes</taxon>
        <taxon>ecological metagenomes</taxon>
    </lineage>
</organism>
<proteinExistence type="predicted"/>
<evidence type="ECO:0000313" key="1">
    <source>
        <dbReference type="EMBL" id="MPN33720.1"/>
    </source>
</evidence>
<accession>A0A645H4W2</accession>
<comment type="caution">
    <text evidence="1">The sequence shown here is derived from an EMBL/GenBank/DDBJ whole genome shotgun (WGS) entry which is preliminary data.</text>
</comment>
<name>A0A645H4W2_9ZZZZ</name>
<dbReference type="EMBL" id="VSSQ01086360">
    <property type="protein sequence ID" value="MPN33720.1"/>
    <property type="molecule type" value="Genomic_DNA"/>
</dbReference>
<dbReference type="InterPro" id="IPR050445">
    <property type="entry name" value="Bact_polysacc_biosynth/exp"/>
</dbReference>
<gene>
    <name evidence="1" type="ORF">SDC9_181211</name>
</gene>
<dbReference type="PANTHER" id="PTHR32309">
    <property type="entry name" value="TYROSINE-PROTEIN KINASE"/>
    <property type="match status" value="1"/>
</dbReference>
<dbReference type="Gene3D" id="3.40.50.300">
    <property type="entry name" value="P-loop containing nucleotide triphosphate hydrolases"/>
    <property type="match status" value="1"/>
</dbReference>
<dbReference type="InterPro" id="IPR027417">
    <property type="entry name" value="P-loop_NTPase"/>
</dbReference>
<evidence type="ECO:0008006" key="2">
    <source>
        <dbReference type="Google" id="ProtNLM"/>
    </source>
</evidence>
<sequence>MRELLREAADRYGTVIIDSPPLLPVTDAAVVIRQATGALIVAGSGEVTRQQLGAALDSVRHVSGVVLGLVLNKVRDERSSYHYAKGNYGEPDAQLTWARIRRTGARSAPVAPEQAVAYDDVSG</sequence>